<feature type="transmembrane region" description="Helical" evidence="6">
    <location>
        <begin position="21"/>
        <end position="42"/>
    </location>
</feature>
<gene>
    <name evidence="8" type="ORF">KDA27_05930</name>
</gene>
<dbReference type="GO" id="GO:0055085">
    <property type="term" value="P:transmembrane transport"/>
    <property type="evidence" value="ECO:0007669"/>
    <property type="project" value="InterPro"/>
</dbReference>
<dbReference type="InterPro" id="IPR037682">
    <property type="entry name" value="TonB_C"/>
</dbReference>
<dbReference type="GO" id="GO:0016020">
    <property type="term" value="C:membrane"/>
    <property type="evidence" value="ECO:0007669"/>
    <property type="project" value="UniProtKB-SubCell"/>
</dbReference>
<feature type="region of interest" description="Disordered" evidence="5">
    <location>
        <begin position="90"/>
        <end position="149"/>
    </location>
</feature>
<dbReference type="AlphaFoldDB" id="A0A956NAI3"/>
<feature type="compositionally biased region" description="Basic and acidic residues" evidence="5">
    <location>
        <begin position="125"/>
        <end position="138"/>
    </location>
</feature>
<keyword evidence="3 6" id="KW-1133">Transmembrane helix</keyword>
<feature type="compositionally biased region" description="Polar residues" evidence="5">
    <location>
        <begin position="171"/>
        <end position="180"/>
    </location>
</feature>
<sequence length="352" mass="36432">MNRTLHAEYRRSLFAVPDPKFRRALLISSGLGIAVLAVALIAPIRVAAPPRVEEVPERLAKLILEKRKPVPPVLGPAPVEIPELAAIPEPKVPEVAPTPEPKAEPKVEPTPVPKVEPKTTAPPRRAREDNKLAEERGTAGRAKATTEVAQALKSTTKSVESTLNALQSDLASIAPTTGGSNVPERKGGRGRPGRGRSAGDVTGAVAAREDVGAGGGGGQVVTGDLIDIESVDSGGSGDLASADPGSSVGGGAVAGSFRSNASLLAVVRKYAAGIQFCYDNQLKREPGLEGKMVIVLTVLPSGGVAEASIAQDSLGSAALRECVLAQVREWKFPAIPEGTVTFRTPFVFTPPA</sequence>
<comment type="subcellular location">
    <subcellularLocation>
        <location evidence="1">Membrane</location>
        <topology evidence="1">Single-pass membrane protein</topology>
    </subcellularLocation>
</comment>
<dbReference type="InterPro" id="IPR049806">
    <property type="entry name" value="MasK-like_C"/>
</dbReference>
<evidence type="ECO:0000313" key="8">
    <source>
        <dbReference type="EMBL" id="MCA9755323.1"/>
    </source>
</evidence>
<proteinExistence type="predicted"/>
<organism evidence="8 9">
    <name type="scientific">Eiseniibacteriota bacterium</name>
    <dbReference type="NCBI Taxonomy" id="2212470"/>
    <lineage>
        <taxon>Bacteria</taxon>
        <taxon>Candidatus Eiseniibacteriota</taxon>
    </lineage>
</organism>
<evidence type="ECO:0000256" key="2">
    <source>
        <dbReference type="ARBA" id="ARBA00022692"/>
    </source>
</evidence>
<dbReference type="NCBIfam" id="NF033768">
    <property type="entry name" value="myxo_SS_tail"/>
    <property type="match status" value="1"/>
</dbReference>
<accession>A0A956NAI3</accession>
<evidence type="ECO:0000256" key="6">
    <source>
        <dbReference type="SAM" id="Phobius"/>
    </source>
</evidence>
<name>A0A956NAI3_UNCEI</name>
<evidence type="ECO:0000256" key="4">
    <source>
        <dbReference type="ARBA" id="ARBA00023136"/>
    </source>
</evidence>
<keyword evidence="4 6" id="KW-0472">Membrane</keyword>
<reference evidence="8" key="1">
    <citation type="submission" date="2020-04" db="EMBL/GenBank/DDBJ databases">
        <authorList>
            <person name="Zhang T."/>
        </authorList>
    </citation>
    <scope>NUCLEOTIDE SEQUENCE</scope>
    <source>
        <strain evidence="8">HKST-UBA02</strain>
    </source>
</reference>
<dbReference type="SUPFAM" id="SSF74653">
    <property type="entry name" value="TolA/TonB C-terminal domain"/>
    <property type="match status" value="1"/>
</dbReference>
<dbReference type="NCBIfam" id="TIGR01352">
    <property type="entry name" value="tonB_Cterm"/>
    <property type="match status" value="1"/>
</dbReference>
<evidence type="ECO:0000256" key="3">
    <source>
        <dbReference type="ARBA" id="ARBA00022989"/>
    </source>
</evidence>
<evidence type="ECO:0000256" key="5">
    <source>
        <dbReference type="SAM" id="MobiDB-lite"/>
    </source>
</evidence>
<feature type="domain" description="TonB C-terminal" evidence="7">
    <location>
        <begin position="284"/>
        <end position="349"/>
    </location>
</feature>
<evidence type="ECO:0000256" key="1">
    <source>
        <dbReference type="ARBA" id="ARBA00004167"/>
    </source>
</evidence>
<dbReference type="EMBL" id="JAGQHS010000020">
    <property type="protein sequence ID" value="MCA9755323.1"/>
    <property type="molecule type" value="Genomic_DNA"/>
</dbReference>
<dbReference type="Pfam" id="PF03544">
    <property type="entry name" value="TonB_C"/>
    <property type="match status" value="1"/>
</dbReference>
<feature type="region of interest" description="Disordered" evidence="5">
    <location>
        <begin position="171"/>
        <end position="201"/>
    </location>
</feature>
<dbReference type="Proteomes" id="UP000739538">
    <property type="component" value="Unassembled WGS sequence"/>
</dbReference>
<dbReference type="InterPro" id="IPR006260">
    <property type="entry name" value="TonB/TolA_C"/>
</dbReference>
<evidence type="ECO:0000313" key="9">
    <source>
        <dbReference type="Proteomes" id="UP000739538"/>
    </source>
</evidence>
<protein>
    <submittedName>
        <fullName evidence="8">TonB family protein</fullName>
    </submittedName>
</protein>
<dbReference type="Gene3D" id="3.30.1150.10">
    <property type="match status" value="1"/>
</dbReference>
<reference evidence="8" key="2">
    <citation type="journal article" date="2021" name="Microbiome">
        <title>Successional dynamics and alternative stable states in a saline activated sludge microbial community over 9 years.</title>
        <authorList>
            <person name="Wang Y."/>
            <person name="Ye J."/>
            <person name="Ju F."/>
            <person name="Liu L."/>
            <person name="Boyd J.A."/>
            <person name="Deng Y."/>
            <person name="Parks D.H."/>
            <person name="Jiang X."/>
            <person name="Yin X."/>
            <person name="Woodcroft B.J."/>
            <person name="Tyson G.W."/>
            <person name="Hugenholtz P."/>
            <person name="Polz M.F."/>
            <person name="Zhang T."/>
        </authorList>
    </citation>
    <scope>NUCLEOTIDE SEQUENCE</scope>
    <source>
        <strain evidence="8">HKST-UBA02</strain>
    </source>
</reference>
<comment type="caution">
    <text evidence="8">The sequence shown here is derived from an EMBL/GenBank/DDBJ whole genome shotgun (WGS) entry which is preliminary data.</text>
</comment>
<keyword evidence="2 6" id="KW-0812">Transmembrane</keyword>
<evidence type="ECO:0000259" key="7">
    <source>
        <dbReference type="Pfam" id="PF03544"/>
    </source>
</evidence>